<sequence length="91" mass="9448">VHIVVEIRIGHLFQITQVLEGKELVKGIKSARSSIITGPIEKTEKTIGPGSLASLVATGMDVMVCSALLIGIMNLVVSSGELKTSGNSDCG</sequence>
<proteinExistence type="predicted"/>
<reference evidence="1 2" key="1">
    <citation type="journal article" date="2018" name="Front. Plant Sci.">
        <title>Red Clover (Trifolium pratense) and Zigzag Clover (T. medium) - A Picture of Genomic Similarities and Differences.</title>
        <authorList>
            <person name="Dluhosova J."/>
            <person name="Istvanek J."/>
            <person name="Nedelnik J."/>
            <person name="Repkova J."/>
        </authorList>
    </citation>
    <scope>NUCLEOTIDE SEQUENCE [LARGE SCALE GENOMIC DNA]</scope>
    <source>
        <strain evidence="2">cv. 10/8</strain>
        <tissue evidence="1">Leaf</tissue>
    </source>
</reference>
<accession>A0A392PFE2</accession>
<feature type="non-terminal residue" evidence="1">
    <location>
        <position position="1"/>
    </location>
</feature>
<name>A0A392PFE2_9FABA</name>
<dbReference type="AlphaFoldDB" id="A0A392PFE2"/>
<protein>
    <submittedName>
        <fullName evidence="1">Uncharacterized protein</fullName>
    </submittedName>
</protein>
<keyword evidence="2" id="KW-1185">Reference proteome</keyword>
<dbReference type="Proteomes" id="UP000265520">
    <property type="component" value="Unassembled WGS sequence"/>
</dbReference>
<dbReference type="EMBL" id="LXQA010073206">
    <property type="protein sequence ID" value="MCI09585.1"/>
    <property type="molecule type" value="Genomic_DNA"/>
</dbReference>
<comment type="caution">
    <text evidence="1">The sequence shown here is derived from an EMBL/GenBank/DDBJ whole genome shotgun (WGS) entry which is preliminary data.</text>
</comment>
<evidence type="ECO:0000313" key="2">
    <source>
        <dbReference type="Proteomes" id="UP000265520"/>
    </source>
</evidence>
<organism evidence="1 2">
    <name type="scientific">Trifolium medium</name>
    <dbReference type="NCBI Taxonomy" id="97028"/>
    <lineage>
        <taxon>Eukaryota</taxon>
        <taxon>Viridiplantae</taxon>
        <taxon>Streptophyta</taxon>
        <taxon>Embryophyta</taxon>
        <taxon>Tracheophyta</taxon>
        <taxon>Spermatophyta</taxon>
        <taxon>Magnoliopsida</taxon>
        <taxon>eudicotyledons</taxon>
        <taxon>Gunneridae</taxon>
        <taxon>Pentapetalae</taxon>
        <taxon>rosids</taxon>
        <taxon>fabids</taxon>
        <taxon>Fabales</taxon>
        <taxon>Fabaceae</taxon>
        <taxon>Papilionoideae</taxon>
        <taxon>50 kb inversion clade</taxon>
        <taxon>NPAAA clade</taxon>
        <taxon>Hologalegina</taxon>
        <taxon>IRL clade</taxon>
        <taxon>Trifolieae</taxon>
        <taxon>Trifolium</taxon>
    </lineage>
</organism>
<evidence type="ECO:0000313" key="1">
    <source>
        <dbReference type="EMBL" id="MCI09585.1"/>
    </source>
</evidence>